<dbReference type="InterPro" id="IPR013154">
    <property type="entry name" value="ADH-like_N"/>
</dbReference>
<evidence type="ECO:0000256" key="9">
    <source>
        <dbReference type="ARBA" id="ARBA00049243"/>
    </source>
</evidence>
<dbReference type="InterPro" id="IPR023921">
    <property type="entry name" value="ADH_Zn_actinomycetes"/>
</dbReference>
<evidence type="ECO:0000256" key="1">
    <source>
        <dbReference type="ARBA" id="ARBA00001947"/>
    </source>
</evidence>
<dbReference type="GO" id="GO:0046294">
    <property type="term" value="P:formaldehyde catabolic process"/>
    <property type="evidence" value="ECO:0007669"/>
    <property type="project" value="TreeGrafter"/>
</dbReference>
<dbReference type="GO" id="GO:0004022">
    <property type="term" value="F:alcohol dehydrogenase (NAD+) activity"/>
    <property type="evidence" value="ECO:0007669"/>
    <property type="project" value="UniProtKB-EC"/>
</dbReference>
<proteinExistence type="inferred from homology"/>
<dbReference type="InterPro" id="IPR036291">
    <property type="entry name" value="NAD(P)-bd_dom_sf"/>
</dbReference>
<dbReference type="Gene3D" id="3.90.180.10">
    <property type="entry name" value="Medium-chain alcohol dehydrogenases, catalytic domain"/>
    <property type="match status" value="1"/>
</dbReference>
<dbReference type="InterPro" id="IPR011032">
    <property type="entry name" value="GroES-like_sf"/>
</dbReference>
<protein>
    <recommendedName>
        <fullName evidence="3">alcohol dehydrogenase</fullName>
        <ecNumber evidence="3">1.1.1.1</ecNumber>
    </recommendedName>
</protein>
<evidence type="ECO:0000256" key="6">
    <source>
        <dbReference type="ARBA" id="ARBA00023002"/>
    </source>
</evidence>
<feature type="domain" description="Enoyl reductase (ER)" evidence="11">
    <location>
        <begin position="22"/>
        <end position="374"/>
    </location>
</feature>
<dbReference type="Gene3D" id="3.40.50.720">
    <property type="entry name" value="NAD(P)-binding Rossmann-like Domain"/>
    <property type="match status" value="1"/>
</dbReference>
<dbReference type="InterPro" id="IPR002328">
    <property type="entry name" value="ADH_Zn_CS"/>
</dbReference>
<accession>A0A6G9CVF0</accession>
<dbReference type="Pfam" id="PF00107">
    <property type="entry name" value="ADH_zinc_N"/>
    <property type="match status" value="1"/>
</dbReference>
<dbReference type="InterPro" id="IPR013149">
    <property type="entry name" value="ADH-like_C"/>
</dbReference>
<evidence type="ECO:0000256" key="5">
    <source>
        <dbReference type="ARBA" id="ARBA00022833"/>
    </source>
</evidence>
<dbReference type="SUPFAM" id="SSF51735">
    <property type="entry name" value="NAD(P)-binding Rossmann-fold domains"/>
    <property type="match status" value="1"/>
</dbReference>
<evidence type="ECO:0000313" key="12">
    <source>
        <dbReference type="EMBL" id="QIP41035.1"/>
    </source>
</evidence>
<dbReference type="AlphaFoldDB" id="A0A6G9CVF0"/>
<dbReference type="CDD" id="cd08279">
    <property type="entry name" value="Zn_ADH_class_III"/>
    <property type="match status" value="1"/>
</dbReference>
<dbReference type="EMBL" id="CP050124">
    <property type="protein sequence ID" value="QIP41035.1"/>
    <property type="molecule type" value="Genomic_DNA"/>
</dbReference>
<comment type="similarity">
    <text evidence="2 10">Belongs to the zinc-containing alcohol dehydrogenase family.</text>
</comment>
<dbReference type="PANTHER" id="PTHR43880">
    <property type="entry name" value="ALCOHOL DEHYDROGENASE"/>
    <property type="match status" value="1"/>
</dbReference>
<keyword evidence="5 10" id="KW-0862">Zinc</keyword>
<comment type="catalytic activity">
    <reaction evidence="8">
        <text>a secondary alcohol + NAD(+) = a ketone + NADH + H(+)</text>
        <dbReference type="Rhea" id="RHEA:10740"/>
        <dbReference type="ChEBI" id="CHEBI:15378"/>
        <dbReference type="ChEBI" id="CHEBI:17087"/>
        <dbReference type="ChEBI" id="CHEBI:35681"/>
        <dbReference type="ChEBI" id="CHEBI:57540"/>
        <dbReference type="ChEBI" id="CHEBI:57945"/>
        <dbReference type="EC" id="1.1.1.1"/>
    </reaction>
</comment>
<keyword evidence="6" id="KW-0560">Oxidoreductase</keyword>
<evidence type="ECO:0000256" key="3">
    <source>
        <dbReference type="ARBA" id="ARBA00013190"/>
    </source>
</evidence>
<evidence type="ECO:0000256" key="8">
    <source>
        <dbReference type="ARBA" id="ARBA00049164"/>
    </source>
</evidence>
<comment type="catalytic activity">
    <reaction evidence="9">
        <text>a primary alcohol + NAD(+) = an aldehyde + NADH + H(+)</text>
        <dbReference type="Rhea" id="RHEA:10736"/>
        <dbReference type="ChEBI" id="CHEBI:15378"/>
        <dbReference type="ChEBI" id="CHEBI:15734"/>
        <dbReference type="ChEBI" id="CHEBI:17478"/>
        <dbReference type="ChEBI" id="CHEBI:57540"/>
        <dbReference type="ChEBI" id="CHEBI:57945"/>
        <dbReference type="EC" id="1.1.1.1"/>
    </reaction>
</comment>
<dbReference type="Proteomes" id="UP000502345">
    <property type="component" value="Chromosome"/>
</dbReference>
<dbReference type="EC" id="1.1.1.1" evidence="3"/>
<dbReference type="SMART" id="SM00829">
    <property type="entry name" value="PKS_ER"/>
    <property type="match status" value="1"/>
</dbReference>
<dbReference type="GO" id="GO:0005829">
    <property type="term" value="C:cytosol"/>
    <property type="evidence" value="ECO:0007669"/>
    <property type="project" value="TreeGrafter"/>
</dbReference>
<dbReference type="GO" id="GO:0051903">
    <property type="term" value="F:S-(hydroxymethyl)glutathione dehydrogenase [NAD(P)+] activity"/>
    <property type="evidence" value="ECO:0007669"/>
    <property type="project" value="TreeGrafter"/>
</dbReference>
<keyword evidence="7" id="KW-0520">NAD</keyword>
<gene>
    <name evidence="12" type="ORF">G9444_3791</name>
</gene>
<keyword evidence="4 10" id="KW-0479">Metal-binding</keyword>
<evidence type="ECO:0000313" key="13">
    <source>
        <dbReference type="Proteomes" id="UP000502345"/>
    </source>
</evidence>
<dbReference type="GO" id="GO:0008270">
    <property type="term" value="F:zinc ion binding"/>
    <property type="evidence" value="ECO:0007669"/>
    <property type="project" value="InterPro"/>
</dbReference>
<reference evidence="12 13" key="1">
    <citation type="submission" date="2020-03" db="EMBL/GenBank/DDBJ databases">
        <title>Screen low temperature-resistant strains for efficient degradation of petroleum hydrocarbons under the low temperature.</title>
        <authorList>
            <person name="Wang Y."/>
            <person name="Chen J."/>
        </authorList>
    </citation>
    <scope>NUCLEOTIDE SEQUENCE [LARGE SCALE GENOMIC DNA]</scope>
    <source>
        <strain evidence="12 13">KB1</strain>
    </source>
</reference>
<sequence length="385" mass="40344">MHHEEFRGVQVKVKAAVVKAPGQAWEIEEVELGDPVSGEVQVRLAASGLCHSDEHLRTGASPLPFYPALGGHEGAGVVTKVGPGVASVEEGDHVVLAFIPACGRCPSCAKGLQNICDEGAGLLTGQAISDKTYRVTLDDEPVIQMCLLGTFSPYVTVNEASVIKIEKDIPLDKAALLGCGVATGWGSATAIGGAKVGDTVVVVGVGGVGINSVQGAASAGARFVIAIDPVEFKRDKAKEFGATHTFASLEEALPVIGEITWGKMADVTVITVGEIHGDIIQPALSATGKGGQVVVVGMGHYADSQVTLSLFELTLLQKRLQGAIFGGVGPRSQIPKLLDHYRSGALKLDELVTKTYKLEEINEGYADMLEGKNLRGMIVYTEDDY</sequence>
<evidence type="ECO:0000256" key="10">
    <source>
        <dbReference type="RuleBase" id="RU361277"/>
    </source>
</evidence>
<dbReference type="InterPro" id="IPR020843">
    <property type="entry name" value="ER"/>
</dbReference>
<name>A0A6G9CVF0_RHOER</name>
<dbReference type="PROSITE" id="PS00059">
    <property type="entry name" value="ADH_ZINC"/>
    <property type="match status" value="1"/>
</dbReference>
<dbReference type="NCBIfam" id="TIGR03989">
    <property type="entry name" value="Rxyl_3153"/>
    <property type="match status" value="1"/>
</dbReference>
<evidence type="ECO:0000256" key="2">
    <source>
        <dbReference type="ARBA" id="ARBA00008072"/>
    </source>
</evidence>
<dbReference type="SUPFAM" id="SSF50129">
    <property type="entry name" value="GroES-like"/>
    <property type="match status" value="2"/>
</dbReference>
<evidence type="ECO:0000256" key="4">
    <source>
        <dbReference type="ARBA" id="ARBA00022723"/>
    </source>
</evidence>
<evidence type="ECO:0000259" key="11">
    <source>
        <dbReference type="SMART" id="SM00829"/>
    </source>
</evidence>
<evidence type="ECO:0000256" key="7">
    <source>
        <dbReference type="ARBA" id="ARBA00023027"/>
    </source>
</evidence>
<organism evidence="12 13">
    <name type="scientific">Rhodococcus erythropolis</name>
    <name type="common">Arthrobacter picolinophilus</name>
    <dbReference type="NCBI Taxonomy" id="1833"/>
    <lineage>
        <taxon>Bacteria</taxon>
        <taxon>Bacillati</taxon>
        <taxon>Actinomycetota</taxon>
        <taxon>Actinomycetes</taxon>
        <taxon>Mycobacteriales</taxon>
        <taxon>Nocardiaceae</taxon>
        <taxon>Rhodococcus</taxon>
        <taxon>Rhodococcus erythropolis group</taxon>
    </lineage>
</organism>
<comment type="cofactor">
    <cofactor evidence="1 10">
        <name>Zn(2+)</name>
        <dbReference type="ChEBI" id="CHEBI:29105"/>
    </cofactor>
</comment>
<dbReference type="Pfam" id="PF08240">
    <property type="entry name" value="ADH_N"/>
    <property type="match status" value="1"/>
</dbReference>
<dbReference type="PANTHER" id="PTHR43880:SF12">
    <property type="entry name" value="ALCOHOL DEHYDROGENASE CLASS-3"/>
    <property type="match status" value="1"/>
</dbReference>